<organism evidence="3">
    <name type="scientific">Arion vulgaris</name>
    <dbReference type="NCBI Taxonomy" id="1028688"/>
    <lineage>
        <taxon>Eukaryota</taxon>
        <taxon>Metazoa</taxon>
        <taxon>Spiralia</taxon>
        <taxon>Lophotrochozoa</taxon>
        <taxon>Mollusca</taxon>
        <taxon>Gastropoda</taxon>
        <taxon>Heterobranchia</taxon>
        <taxon>Euthyneura</taxon>
        <taxon>Panpulmonata</taxon>
        <taxon>Eupulmonata</taxon>
        <taxon>Stylommatophora</taxon>
        <taxon>Helicina</taxon>
        <taxon>Arionoidea</taxon>
        <taxon>Arionidae</taxon>
        <taxon>Arion</taxon>
    </lineage>
</organism>
<reference evidence="3" key="1">
    <citation type="submission" date="2014-12" db="EMBL/GenBank/DDBJ databases">
        <title>Insight into the proteome of Arion vulgaris.</title>
        <authorList>
            <person name="Aradska J."/>
            <person name="Bulat T."/>
            <person name="Smidak R."/>
            <person name="Sarate P."/>
            <person name="Gangsoo J."/>
            <person name="Sialana F."/>
            <person name="Bilban M."/>
            <person name="Lubec G."/>
        </authorList>
    </citation>
    <scope>NUCLEOTIDE SEQUENCE</scope>
    <source>
        <tissue evidence="3">Skin</tissue>
    </source>
</reference>
<feature type="non-terminal residue" evidence="3">
    <location>
        <position position="1"/>
    </location>
</feature>
<sequence>KVEEERKRNEALLKAEEAKALEIKKQELKKKTEEIRTLETKKQEEEKIRLETERKEKELNKVQNETLTGKQGVQKSVLQKFAKHLDSKLEPNAIIAQKPLTAFSLKANSEKASLGQTQGIDKLKDTLQKTTIPLSSLEKNTDSRVKNESGKIPISPETNRDIPNSVQQLKNVGNAGGASKPVLKSNADKE</sequence>
<feature type="compositionally biased region" description="Polar residues" evidence="2">
    <location>
        <begin position="161"/>
        <end position="171"/>
    </location>
</feature>
<feature type="region of interest" description="Disordered" evidence="2">
    <location>
        <begin position="134"/>
        <end position="190"/>
    </location>
</feature>
<keyword evidence="1" id="KW-0175">Coiled coil</keyword>
<dbReference type="EMBL" id="HACG01020664">
    <property type="protein sequence ID" value="CEK67529.1"/>
    <property type="molecule type" value="Transcribed_RNA"/>
</dbReference>
<dbReference type="AlphaFoldDB" id="A0A0B6ZG04"/>
<proteinExistence type="predicted"/>
<evidence type="ECO:0000256" key="2">
    <source>
        <dbReference type="SAM" id="MobiDB-lite"/>
    </source>
</evidence>
<feature type="non-terminal residue" evidence="3">
    <location>
        <position position="190"/>
    </location>
</feature>
<feature type="coiled-coil region" evidence="1">
    <location>
        <begin position="1"/>
        <end position="65"/>
    </location>
</feature>
<evidence type="ECO:0000256" key="1">
    <source>
        <dbReference type="SAM" id="Coils"/>
    </source>
</evidence>
<accession>A0A0B6ZG04</accession>
<feature type="compositionally biased region" description="Basic and acidic residues" evidence="2">
    <location>
        <begin position="139"/>
        <end position="149"/>
    </location>
</feature>
<name>A0A0B6ZG04_9EUPU</name>
<protein>
    <submittedName>
        <fullName evidence="3">Uncharacterized protein</fullName>
    </submittedName>
</protein>
<evidence type="ECO:0000313" key="3">
    <source>
        <dbReference type="EMBL" id="CEK67529.1"/>
    </source>
</evidence>
<gene>
    <name evidence="3" type="primary">ORF62951</name>
</gene>